<proteinExistence type="predicted"/>
<protein>
    <submittedName>
        <fullName evidence="1">Uncharacterized protein</fullName>
    </submittedName>
</protein>
<organism evidence="1">
    <name type="scientific">uncultured Caudovirales phage</name>
    <dbReference type="NCBI Taxonomy" id="2100421"/>
    <lineage>
        <taxon>Viruses</taxon>
        <taxon>Duplodnaviria</taxon>
        <taxon>Heunggongvirae</taxon>
        <taxon>Uroviricota</taxon>
        <taxon>Caudoviricetes</taxon>
        <taxon>Peduoviridae</taxon>
        <taxon>Maltschvirus</taxon>
        <taxon>Maltschvirus maltsch</taxon>
    </lineage>
</organism>
<sequence length="258" mass="26449">MPTFSHGRNTKVLFGVYDISAYLKQASPSSTIDTPETTAFGSTNKSYVTGITDGKISASGMFDGSSGAVDSILQNAFGQASPNPLIVAPQGLATVGERCWMLNTILSSYSVTASVSDMVGISADFQGTSNVKTGPVLSLLSTANTVSATSTTINSAGVNDRGLATATSFGGFGILMIQTNSTNQAVTVKIEHAPDSSGSAGSWTQLLAFTAVSAGTTSAQLVALSPTASINPWLRVTYTNTAGTGTFNAHVSFARNTF</sequence>
<dbReference type="EMBL" id="LR798283">
    <property type="protein sequence ID" value="CAB5220411.1"/>
    <property type="molecule type" value="Genomic_DNA"/>
</dbReference>
<gene>
    <name evidence="1" type="ORF">UFOVP238_47</name>
</gene>
<evidence type="ECO:0000313" key="1">
    <source>
        <dbReference type="EMBL" id="CAB5220411.1"/>
    </source>
</evidence>
<name>A0A6J7WQT9_9CAUD</name>
<accession>A0A6J7WQT9</accession>
<reference evidence="1" key="1">
    <citation type="submission" date="2020-05" db="EMBL/GenBank/DDBJ databases">
        <authorList>
            <person name="Chiriac C."/>
            <person name="Salcher M."/>
            <person name="Ghai R."/>
            <person name="Kavagutti S V."/>
        </authorList>
    </citation>
    <scope>NUCLEOTIDE SEQUENCE</scope>
</reference>